<keyword evidence="1" id="KW-0472">Membrane</keyword>
<comment type="caution">
    <text evidence="2">The sequence shown here is derived from an EMBL/GenBank/DDBJ whole genome shotgun (WGS) entry which is preliminary data.</text>
</comment>
<sequence>MTHINSHLIALINYIVLVPLVYFIPTWVTPYLPNNHLLQVCIVVALIVPIMSYVVMPLVVYCFGKKASMLEKH</sequence>
<protein>
    <submittedName>
        <fullName evidence="2">Uncharacterized protein</fullName>
    </submittedName>
</protein>
<feature type="transmembrane region" description="Helical" evidence="1">
    <location>
        <begin position="7"/>
        <end position="25"/>
    </location>
</feature>
<feature type="transmembrane region" description="Helical" evidence="1">
    <location>
        <begin position="37"/>
        <end position="63"/>
    </location>
</feature>
<evidence type="ECO:0000313" key="3">
    <source>
        <dbReference type="Proteomes" id="UP000615755"/>
    </source>
</evidence>
<proteinExistence type="predicted"/>
<gene>
    <name evidence="2" type="ORF">PAUR_a0286</name>
</gene>
<keyword evidence="1" id="KW-0812">Transmembrane</keyword>
<accession>A0ABR9E7M7</accession>
<keyword evidence="3" id="KW-1185">Reference proteome</keyword>
<name>A0ABR9E7M7_9GAMM</name>
<dbReference type="EMBL" id="AQGV01000011">
    <property type="protein sequence ID" value="MBE0366999.1"/>
    <property type="molecule type" value="Genomic_DNA"/>
</dbReference>
<reference evidence="2 3" key="1">
    <citation type="submission" date="2015-03" db="EMBL/GenBank/DDBJ databases">
        <title>Genome sequence of Pseudoalteromonas aurantia.</title>
        <authorList>
            <person name="Xie B.-B."/>
            <person name="Rong J.-C."/>
            <person name="Qin Q.-L."/>
            <person name="Zhang Y.-Z."/>
        </authorList>
    </citation>
    <scope>NUCLEOTIDE SEQUENCE [LARGE SCALE GENOMIC DNA]</scope>
    <source>
        <strain evidence="2 3">208</strain>
    </source>
</reference>
<organism evidence="2 3">
    <name type="scientific">Pseudoalteromonas aurantia 208</name>
    <dbReference type="NCBI Taxonomy" id="1314867"/>
    <lineage>
        <taxon>Bacteria</taxon>
        <taxon>Pseudomonadati</taxon>
        <taxon>Pseudomonadota</taxon>
        <taxon>Gammaproteobacteria</taxon>
        <taxon>Alteromonadales</taxon>
        <taxon>Pseudoalteromonadaceae</taxon>
        <taxon>Pseudoalteromonas</taxon>
    </lineage>
</organism>
<dbReference type="Proteomes" id="UP000615755">
    <property type="component" value="Unassembled WGS sequence"/>
</dbReference>
<dbReference type="RefSeq" id="WP_192506468.1">
    <property type="nucleotide sequence ID" value="NZ_AQGV01000011.1"/>
</dbReference>
<keyword evidence="1" id="KW-1133">Transmembrane helix</keyword>
<evidence type="ECO:0000256" key="1">
    <source>
        <dbReference type="SAM" id="Phobius"/>
    </source>
</evidence>
<evidence type="ECO:0000313" key="2">
    <source>
        <dbReference type="EMBL" id="MBE0366999.1"/>
    </source>
</evidence>